<comment type="caution">
    <text evidence="1">The sequence shown here is derived from an EMBL/GenBank/DDBJ whole genome shotgun (WGS) entry which is preliminary data.</text>
</comment>
<name>A0ABQ6N6Y2_9STRA</name>
<reference evidence="1 2" key="1">
    <citation type="journal article" date="2023" name="Commun. Biol.">
        <title>Genome analysis of Parmales, the sister group of diatoms, reveals the evolutionary specialization of diatoms from phago-mixotrophs to photoautotrophs.</title>
        <authorList>
            <person name="Ban H."/>
            <person name="Sato S."/>
            <person name="Yoshikawa S."/>
            <person name="Yamada K."/>
            <person name="Nakamura Y."/>
            <person name="Ichinomiya M."/>
            <person name="Sato N."/>
            <person name="Blanc-Mathieu R."/>
            <person name="Endo H."/>
            <person name="Kuwata A."/>
            <person name="Ogata H."/>
        </authorList>
    </citation>
    <scope>NUCLEOTIDE SEQUENCE [LARGE SCALE GENOMIC DNA]</scope>
</reference>
<dbReference type="EMBL" id="BRYB01002215">
    <property type="protein sequence ID" value="GMI41374.1"/>
    <property type="molecule type" value="Genomic_DNA"/>
</dbReference>
<dbReference type="InterPro" id="IPR036477">
    <property type="entry name" value="Formyl_transf_N_sf"/>
</dbReference>
<protein>
    <submittedName>
        <fullName evidence="1">Uncharacterized protein</fullName>
    </submittedName>
</protein>
<gene>
    <name evidence="1" type="ORF">TeGR_g3286</name>
</gene>
<organism evidence="1 2">
    <name type="scientific">Tetraparma gracilis</name>
    <dbReference type="NCBI Taxonomy" id="2962635"/>
    <lineage>
        <taxon>Eukaryota</taxon>
        <taxon>Sar</taxon>
        <taxon>Stramenopiles</taxon>
        <taxon>Ochrophyta</taxon>
        <taxon>Bolidophyceae</taxon>
        <taxon>Parmales</taxon>
        <taxon>Triparmaceae</taxon>
        <taxon>Tetraparma</taxon>
    </lineage>
</organism>
<evidence type="ECO:0000313" key="1">
    <source>
        <dbReference type="EMBL" id="GMI41374.1"/>
    </source>
</evidence>
<accession>A0ABQ6N6Y2</accession>
<keyword evidence="2" id="KW-1185">Reference proteome</keyword>
<sequence length="147" mass="15816">MNVHGAYLPTNEPRLHSPDPSGYIRGALVFMFAVAQNAPTGLSLHHVLPTIDTGEIIDTCPVPISKGADFSDLIVSVVHSTAGLWVKGLQEWDGTSTGVKQDDSMFPDAECRRAPKTPESMLALEASVSTMLAGDEYKWFAPETSNS</sequence>
<dbReference type="Proteomes" id="UP001165060">
    <property type="component" value="Unassembled WGS sequence"/>
</dbReference>
<dbReference type="Gene3D" id="3.40.50.170">
    <property type="entry name" value="Formyl transferase, N-terminal domain"/>
    <property type="match status" value="1"/>
</dbReference>
<dbReference type="SUPFAM" id="SSF53328">
    <property type="entry name" value="Formyltransferase"/>
    <property type="match status" value="1"/>
</dbReference>
<proteinExistence type="predicted"/>
<evidence type="ECO:0000313" key="2">
    <source>
        <dbReference type="Proteomes" id="UP001165060"/>
    </source>
</evidence>